<dbReference type="InterPro" id="IPR036397">
    <property type="entry name" value="RNaseH_sf"/>
</dbReference>
<evidence type="ECO:0000313" key="3">
    <source>
        <dbReference type="EMBL" id="CEM42991.1"/>
    </source>
</evidence>
<accession>A0A0G4HFW0</accession>
<feature type="region of interest" description="Disordered" evidence="1">
    <location>
        <begin position="496"/>
        <end position="566"/>
    </location>
</feature>
<feature type="region of interest" description="Disordered" evidence="1">
    <location>
        <begin position="863"/>
        <end position="915"/>
    </location>
</feature>
<name>A0A0G4HFW0_9ALVE</name>
<dbReference type="AlphaFoldDB" id="A0A0G4HFW0"/>
<evidence type="ECO:0000256" key="2">
    <source>
        <dbReference type="SAM" id="Phobius"/>
    </source>
</evidence>
<dbReference type="EMBL" id="CDMZ01002586">
    <property type="protein sequence ID" value="CEM42991.1"/>
    <property type="molecule type" value="Genomic_DNA"/>
</dbReference>
<feature type="transmembrane region" description="Helical" evidence="2">
    <location>
        <begin position="211"/>
        <end position="236"/>
    </location>
</feature>
<dbReference type="InterPro" id="IPR012337">
    <property type="entry name" value="RNaseH-like_sf"/>
</dbReference>
<feature type="compositionally biased region" description="Pro residues" evidence="1">
    <location>
        <begin position="528"/>
        <end position="543"/>
    </location>
</feature>
<proteinExistence type="predicted"/>
<organism evidence="3">
    <name type="scientific">Chromera velia CCMP2878</name>
    <dbReference type="NCBI Taxonomy" id="1169474"/>
    <lineage>
        <taxon>Eukaryota</taxon>
        <taxon>Sar</taxon>
        <taxon>Alveolata</taxon>
        <taxon>Colpodellida</taxon>
        <taxon>Chromeraceae</taxon>
        <taxon>Chromera</taxon>
    </lineage>
</organism>
<feature type="compositionally biased region" description="Gly residues" evidence="1">
    <location>
        <begin position="814"/>
        <end position="841"/>
    </location>
</feature>
<feature type="region of interest" description="Disordered" evidence="1">
    <location>
        <begin position="1032"/>
        <end position="1071"/>
    </location>
</feature>
<gene>
    <name evidence="3" type="ORF">Cvel_27196</name>
</gene>
<dbReference type="Gene3D" id="3.30.420.10">
    <property type="entry name" value="Ribonuclease H-like superfamily/Ribonuclease H"/>
    <property type="match status" value="1"/>
</dbReference>
<sequence>MMDVYILRALHRRFTHTLGRRFQKTLEHRGVPVQEKEVVAMERLGGCRVCPLKNATTPNLPESSSRNQDGMIPGWRIGIDTVFLKDEEATRLSGGFIGWIMLICMMTRAYLNWPVKSRRGVEVIEALFYWARFFGFPVIIVCNLAKEFTDGVFPAFCAGWETSGLPHHILIEEAIPYIKGQMGRTERANRISREALAAYMYDPTKKFPVHVWHLVCMGSAWAVMCVYSISLGMTAFEAMTGCEPPGWMLGDLAVLSIPGSGMDPRGQYVTVLTPLLHEQWAVMHLHPLDRVEVQPGVASRGHEICTVLRVYVQQLSICEFNLMLSWLTPEERLKMTVHRDKETGREKKTLELRSFGRDWEKYSPLFSGGSGRGKKYGVITGGLTHFARPDKVLQALRYVPESGMGPPTEKPGNGAGSPAAPTQAPVPLWPALSYEAPFIPAFRQCIQQPIVEGGDIPGDFLQPGGVLERNPSGVHKEGSNWRQIYSVSAKGDSWRIELDQNPGQGTVVERSLSPSQRCGPTLKSDPPISGPPPSGGVAPPPAFDSPSTSPERSNEEEVSRGNMYGARDAPQAFEQMFRGLLTGNAEAVWAAVEMGNRWSPGGPQTSGGAQPMAKMVESVLCPVPDFSRRGIQNQVAGLPDGQPNRPRLLKPLMLNGRPLAYTSEIGHGERERPNGLAADAKQLWRGFCSCPNGRRRFYIVSRTRFDNTLWGSHLPGNLGNRHWSQCYSMIPEVAQVTCRQWNFGNLRFPTLRYPGWRLPPLPAVQDRGSRRRGGGGGGRGGGGRGGPPSGGRGSGGPAGGSSAGRGRGSSAPRGGRGGGGANPSGPGGRGQGPSRGQGDSGRGWRPRGRGMVSQACSFLRSCLRDPSTSPSQKSVRFSLSDSPVGGKADRERGRRKQKAQESRAKDREEGASLQESFISSASTVQTVMERFSPRPWETGPRFAPKSNPPDPWWLTLPIHGTAYGLVHPSNMLYEPFPTTWTNPTIGKVEEVKHWRRVGYSPTWYEAEAPWTSGGWHKQQVHFDPVFDSDEISSEHSGPYTKMVPETELTPKPAAVSKEQTRDGSLDWERYF</sequence>
<dbReference type="GO" id="GO:0003676">
    <property type="term" value="F:nucleic acid binding"/>
    <property type="evidence" value="ECO:0007669"/>
    <property type="project" value="InterPro"/>
</dbReference>
<reference evidence="3" key="1">
    <citation type="submission" date="2014-11" db="EMBL/GenBank/DDBJ databases">
        <authorList>
            <person name="Otto D Thomas"/>
            <person name="Naeem Raeece"/>
        </authorList>
    </citation>
    <scope>NUCLEOTIDE SEQUENCE</scope>
</reference>
<feature type="transmembrane region" description="Helical" evidence="2">
    <location>
        <begin position="92"/>
        <end position="111"/>
    </location>
</feature>
<feature type="region of interest" description="Disordered" evidence="1">
    <location>
        <begin position="754"/>
        <end position="851"/>
    </location>
</feature>
<protein>
    <recommendedName>
        <fullName evidence="4">Integrase catalytic domain-containing protein</fullName>
    </recommendedName>
</protein>
<keyword evidence="2" id="KW-0812">Transmembrane</keyword>
<feature type="compositionally biased region" description="Basic and acidic residues" evidence="1">
    <location>
        <begin position="887"/>
        <end position="910"/>
    </location>
</feature>
<feature type="compositionally biased region" description="Basic and acidic residues" evidence="1">
    <location>
        <begin position="1058"/>
        <end position="1071"/>
    </location>
</feature>
<keyword evidence="2" id="KW-0472">Membrane</keyword>
<evidence type="ECO:0000256" key="1">
    <source>
        <dbReference type="SAM" id="MobiDB-lite"/>
    </source>
</evidence>
<feature type="region of interest" description="Disordered" evidence="1">
    <location>
        <begin position="400"/>
        <end position="422"/>
    </location>
</feature>
<keyword evidence="2" id="KW-1133">Transmembrane helix</keyword>
<feature type="compositionally biased region" description="Gly residues" evidence="1">
    <location>
        <begin position="774"/>
        <end position="807"/>
    </location>
</feature>
<dbReference type="SUPFAM" id="SSF53098">
    <property type="entry name" value="Ribonuclease H-like"/>
    <property type="match status" value="1"/>
</dbReference>
<evidence type="ECO:0008006" key="4">
    <source>
        <dbReference type="Google" id="ProtNLM"/>
    </source>
</evidence>
<dbReference type="VEuPathDB" id="CryptoDB:Cvel_27196"/>
<feature type="compositionally biased region" description="Polar residues" evidence="1">
    <location>
        <begin position="866"/>
        <end position="881"/>
    </location>
</feature>